<evidence type="ECO:0000256" key="1">
    <source>
        <dbReference type="SAM" id="MobiDB-lite"/>
    </source>
</evidence>
<dbReference type="AlphaFoldDB" id="A0A9P9ALY3"/>
<keyword evidence="4" id="KW-1185">Reference proteome</keyword>
<gene>
    <name evidence="3" type="ORF">B0T10DRAFT_585247</name>
</gene>
<proteinExistence type="predicted"/>
<dbReference type="InterPro" id="IPR036404">
    <property type="entry name" value="Jacalin-like_lectin_dom_sf"/>
</dbReference>
<feature type="domain" description="F-box" evidence="2">
    <location>
        <begin position="270"/>
        <end position="316"/>
    </location>
</feature>
<comment type="caution">
    <text evidence="3">The sequence shown here is derived from an EMBL/GenBank/DDBJ whole genome shotgun (WGS) entry which is preliminary data.</text>
</comment>
<name>A0A9P9ALY3_9HYPO</name>
<feature type="region of interest" description="Disordered" evidence="1">
    <location>
        <begin position="40"/>
        <end position="82"/>
    </location>
</feature>
<feature type="compositionally biased region" description="Acidic residues" evidence="1">
    <location>
        <begin position="59"/>
        <end position="68"/>
    </location>
</feature>
<evidence type="ECO:0000313" key="4">
    <source>
        <dbReference type="Proteomes" id="UP000777438"/>
    </source>
</evidence>
<sequence length="746" mass="83652">MDPNVNPGDTPEEFYCAICGGPLRRVEDWGIGSTDPRALKRRDARVSMMRRERGLESGGGEEEEFESMGDEKDGEQWTPEPQDLIRYDPRLVSEENATWLADVRYLGFNPCVDGMNRAFITGRATYHAFRAIAVQPGVDPAQPGHENYSCYHRGDWLNREPCQIPVFPFHPPCLETFARTISPSGGIANVDKDILFDAMSQLTSYDSLDVDYGNISGKQEIWEKIIGEEFTVANPLEVEDFRRHLTEKIVGKALQHSSDTVVPGPSDHGPDPFDKLPLDILRCIAKLLPAAELVQLYDVSQAVHQATHDNQFWKQRLLEDMPWLWDMGDIFSEHMLEGADYKSLYSWLDTVTDPVYGVKAPFLSIANRRRIWNVSLQIEAEYSKKQQKQTSTQPIEFIVDGSHCPYSVKVANTNLFKEEKMESCLWAYSREEMNEPYILELVWDHQGALAGLGIVAGTSRRMLGSGRAEPGHTRSAMRLKEWIHTILLHIGPTADAPDVATMAILGVSVCSKWGIQYTFGNTRRSLGIRPLLVTEGYCLVGVTGQVDEDGRLVRLGILQCAETPTISTASEIPLNPEEDLVPYQVLLWTEEIEDEAALTHVSALVAPSVDGSSGAKLLGLKAKFMKHMLRRFWFGTCDRRTGQDTNNENSELMTVDFHVKEVWGERVTEIGVPQGEELTGLMLRTNRGRSMVFGENNGTWAMHRAPEERCIVGVAAAFLPHSKPEERKMVSLVMLHASEDEILGDG</sequence>
<dbReference type="PROSITE" id="PS50181">
    <property type="entry name" value="FBOX"/>
    <property type="match status" value="1"/>
</dbReference>
<dbReference type="Proteomes" id="UP000777438">
    <property type="component" value="Unassembled WGS sequence"/>
</dbReference>
<accession>A0A9P9ALY3</accession>
<dbReference type="SUPFAM" id="SSF51101">
    <property type="entry name" value="Mannose-binding lectins"/>
    <property type="match status" value="1"/>
</dbReference>
<reference evidence="3 4" key="1">
    <citation type="journal article" date="2021" name="Nat. Commun.">
        <title>Genetic determinants of endophytism in the Arabidopsis root mycobiome.</title>
        <authorList>
            <person name="Mesny F."/>
            <person name="Miyauchi S."/>
            <person name="Thiergart T."/>
            <person name="Pickel B."/>
            <person name="Atanasova L."/>
            <person name="Karlsson M."/>
            <person name="Huettel B."/>
            <person name="Barry K.W."/>
            <person name="Haridas S."/>
            <person name="Chen C."/>
            <person name="Bauer D."/>
            <person name="Andreopoulos W."/>
            <person name="Pangilinan J."/>
            <person name="LaButti K."/>
            <person name="Riley R."/>
            <person name="Lipzen A."/>
            <person name="Clum A."/>
            <person name="Drula E."/>
            <person name="Henrissat B."/>
            <person name="Kohler A."/>
            <person name="Grigoriev I.V."/>
            <person name="Martin F.M."/>
            <person name="Hacquard S."/>
        </authorList>
    </citation>
    <scope>NUCLEOTIDE SEQUENCE [LARGE SCALE GENOMIC DNA]</scope>
    <source>
        <strain evidence="3 4">MPI-CAGE-CH-0241</strain>
    </source>
</reference>
<dbReference type="Gene3D" id="1.20.1280.50">
    <property type="match status" value="1"/>
</dbReference>
<dbReference type="InterPro" id="IPR001810">
    <property type="entry name" value="F-box_dom"/>
</dbReference>
<dbReference type="InterPro" id="IPR036047">
    <property type="entry name" value="F-box-like_dom_sf"/>
</dbReference>
<dbReference type="EMBL" id="JAGPYM010000034">
    <property type="protein sequence ID" value="KAH6876565.1"/>
    <property type="molecule type" value="Genomic_DNA"/>
</dbReference>
<evidence type="ECO:0000259" key="2">
    <source>
        <dbReference type="PROSITE" id="PS50181"/>
    </source>
</evidence>
<organism evidence="3 4">
    <name type="scientific">Thelonectria olida</name>
    <dbReference type="NCBI Taxonomy" id="1576542"/>
    <lineage>
        <taxon>Eukaryota</taxon>
        <taxon>Fungi</taxon>
        <taxon>Dikarya</taxon>
        <taxon>Ascomycota</taxon>
        <taxon>Pezizomycotina</taxon>
        <taxon>Sordariomycetes</taxon>
        <taxon>Hypocreomycetidae</taxon>
        <taxon>Hypocreales</taxon>
        <taxon>Nectriaceae</taxon>
        <taxon>Thelonectria</taxon>
    </lineage>
</organism>
<protein>
    <recommendedName>
        <fullName evidence="2">F-box domain-containing protein</fullName>
    </recommendedName>
</protein>
<dbReference type="OrthoDB" id="2571985at2759"/>
<dbReference type="SUPFAM" id="SSF81383">
    <property type="entry name" value="F-box domain"/>
    <property type="match status" value="1"/>
</dbReference>
<evidence type="ECO:0000313" key="3">
    <source>
        <dbReference type="EMBL" id="KAH6876565.1"/>
    </source>
</evidence>